<dbReference type="RefSeq" id="WP_259542393.1">
    <property type="nucleotide sequence ID" value="NZ_JANLCJ010000030.1"/>
</dbReference>
<evidence type="ECO:0000313" key="1">
    <source>
        <dbReference type="EMBL" id="MCS5736446.1"/>
    </source>
</evidence>
<keyword evidence="2" id="KW-1185">Reference proteome</keyword>
<proteinExistence type="predicted"/>
<reference evidence="1" key="1">
    <citation type="submission" date="2022-08" db="EMBL/GenBank/DDBJ databases">
        <authorList>
            <person name="Deng Y."/>
            <person name="Han X.-F."/>
            <person name="Zhang Y.-Q."/>
        </authorList>
    </citation>
    <scope>NUCLEOTIDE SEQUENCE</scope>
    <source>
        <strain evidence="1">CPCC 203386</strain>
    </source>
</reference>
<dbReference type="EMBL" id="JANLCJ010000030">
    <property type="protein sequence ID" value="MCS5736446.1"/>
    <property type="molecule type" value="Genomic_DNA"/>
</dbReference>
<sequence>MDYKTSFKHEGVTYDVEITFREYVKGKLKGFVNASFKKGDEIYLVANDLQVVEGTKGHFISEPKK</sequence>
<evidence type="ECO:0000313" key="2">
    <source>
        <dbReference type="Proteomes" id="UP001165586"/>
    </source>
</evidence>
<comment type="caution">
    <text evidence="1">The sequence shown here is derived from an EMBL/GenBank/DDBJ whole genome shotgun (WGS) entry which is preliminary data.</text>
</comment>
<name>A0ABT2H937_9MICO</name>
<dbReference type="Proteomes" id="UP001165586">
    <property type="component" value="Unassembled WGS sequence"/>
</dbReference>
<gene>
    <name evidence="1" type="ORF">N1032_22175</name>
</gene>
<protein>
    <submittedName>
        <fullName evidence="1">SpoVG family protein</fullName>
    </submittedName>
</protein>
<organism evidence="1 2">
    <name type="scientific">Herbiconiux daphne</name>
    <dbReference type="NCBI Taxonomy" id="2970914"/>
    <lineage>
        <taxon>Bacteria</taxon>
        <taxon>Bacillati</taxon>
        <taxon>Actinomycetota</taxon>
        <taxon>Actinomycetes</taxon>
        <taxon>Micrococcales</taxon>
        <taxon>Microbacteriaceae</taxon>
        <taxon>Herbiconiux</taxon>
    </lineage>
</organism>
<accession>A0ABT2H937</accession>